<feature type="transmembrane region" description="Helical" evidence="8">
    <location>
        <begin position="237"/>
        <end position="258"/>
    </location>
</feature>
<dbReference type="CDD" id="cd06261">
    <property type="entry name" value="TM_PBP2"/>
    <property type="match status" value="1"/>
</dbReference>
<evidence type="ECO:0000256" key="5">
    <source>
        <dbReference type="ARBA" id="ARBA00022692"/>
    </source>
</evidence>
<evidence type="ECO:0000259" key="9">
    <source>
        <dbReference type="PROSITE" id="PS50928"/>
    </source>
</evidence>
<feature type="domain" description="ABC transmembrane type-1" evidence="9">
    <location>
        <begin position="61"/>
        <end position="255"/>
    </location>
</feature>
<dbReference type="SUPFAM" id="SSF161098">
    <property type="entry name" value="MetI-like"/>
    <property type="match status" value="1"/>
</dbReference>
<dbReference type="PANTHER" id="PTHR43848">
    <property type="entry name" value="PUTRESCINE TRANSPORT SYSTEM PERMEASE PROTEIN POTI"/>
    <property type="match status" value="1"/>
</dbReference>
<comment type="subcellular location">
    <subcellularLocation>
        <location evidence="1 8">Cell membrane</location>
        <topology evidence="1 8">Multi-pass membrane protein</topology>
    </subcellularLocation>
</comment>
<evidence type="ECO:0000256" key="1">
    <source>
        <dbReference type="ARBA" id="ARBA00004651"/>
    </source>
</evidence>
<dbReference type="InterPro" id="IPR035906">
    <property type="entry name" value="MetI-like_sf"/>
</dbReference>
<dbReference type="EMBL" id="CACRSL010000003">
    <property type="protein sequence ID" value="VYS76958.1"/>
    <property type="molecule type" value="Genomic_DNA"/>
</dbReference>
<dbReference type="AlphaFoldDB" id="A0A6N2R8S7"/>
<dbReference type="Gene3D" id="1.10.3720.10">
    <property type="entry name" value="MetI-like"/>
    <property type="match status" value="1"/>
</dbReference>
<dbReference type="GO" id="GO:0055085">
    <property type="term" value="P:transmembrane transport"/>
    <property type="evidence" value="ECO:0007669"/>
    <property type="project" value="InterPro"/>
</dbReference>
<keyword evidence="5 8" id="KW-0812">Transmembrane</keyword>
<dbReference type="InterPro" id="IPR000515">
    <property type="entry name" value="MetI-like"/>
</dbReference>
<reference evidence="10" key="1">
    <citation type="submission" date="2019-11" db="EMBL/GenBank/DDBJ databases">
        <authorList>
            <person name="Feng L."/>
        </authorList>
    </citation>
    <scope>NUCLEOTIDE SEQUENCE</scope>
    <source>
        <strain evidence="10">AundefinedLFYP135</strain>
    </source>
</reference>
<evidence type="ECO:0000256" key="7">
    <source>
        <dbReference type="ARBA" id="ARBA00023136"/>
    </source>
</evidence>
<evidence type="ECO:0000256" key="2">
    <source>
        <dbReference type="ARBA" id="ARBA00007069"/>
    </source>
</evidence>
<evidence type="ECO:0000256" key="4">
    <source>
        <dbReference type="ARBA" id="ARBA00022475"/>
    </source>
</evidence>
<dbReference type="InterPro" id="IPR051789">
    <property type="entry name" value="Bact_Polyamine_Transport"/>
</dbReference>
<dbReference type="PROSITE" id="PS50928">
    <property type="entry name" value="ABC_TM1"/>
    <property type="match status" value="1"/>
</dbReference>
<keyword evidence="6 8" id="KW-1133">Transmembrane helix</keyword>
<gene>
    <name evidence="10" type="primary">ydcV_1</name>
    <name evidence="10" type="ORF">AULFYP135_00285</name>
</gene>
<accession>A0A6N2R8S7</accession>
<feature type="transmembrane region" description="Helical" evidence="8">
    <location>
        <begin position="135"/>
        <end position="155"/>
    </location>
</feature>
<dbReference type="GO" id="GO:0005886">
    <property type="term" value="C:plasma membrane"/>
    <property type="evidence" value="ECO:0007669"/>
    <property type="project" value="UniProtKB-SubCell"/>
</dbReference>
<keyword evidence="4" id="KW-1003">Cell membrane</keyword>
<sequence>MKKTSWYSKAYMSVALGFLYLPILVLIVFSFNESKSRGVFTGFTLDWYVKLFHNEMILSALFNTLVIAAIASVVATVIGTLAAIGINGMKKWAKSLVMNVTYLPIINPEIVTGVSMLLLFVFIRDKFNVDMELGFFTLLLAHITFCTPYVILNVLPKLRQMDKHTFEAAQDLGCSPAQAIWKVVIPEIMPGIMAGFLMAFTYSIDDFIISYFVSGPTSQTLPIAIYSMTRRKVSPQINALSTIIFVVVLLVLLGSNIVEARREKRLNRKEED</sequence>
<proteinExistence type="inferred from homology"/>
<evidence type="ECO:0000256" key="3">
    <source>
        <dbReference type="ARBA" id="ARBA00022448"/>
    </source>
</evidence>
<evidence type="ECO:0000256" key="8">
    <source>
        <dbReference type="RuleBase" id="RU363032"/>
    </source>
</evidence>
<evidence type="ECO:0000256" key="6">
    <source>
        <dbReference type="ARBA" id="ARBA00022989"/>
    </source>
</evidence>
<feature type="transmembrane region" description="Helical" evidence="8">
    <location>
        <begin position="12"/>
        <end position="31"/>
    </location>
</feature>
<organism evidence="10">
    <name type="scientific">uncultured Anaerotruncus sp</name>
    <dbReference type="NCBI Taxonomy" id="905011"/>
    <lineage>
        <taxon>Bacteria</taxon>
        <taxon>Bacillati</taxon>
        <taxon>Bacillota</taxon>
        <taxon>Clostridia</taxon>
        <taxon>Eubacteriales</taxon>
        <taxon>Oscillospiraceae</taxon>
        <taxon>Anaerotruncus</taxon>
        <taxon>environmental samples</taxon>
    </lineage>
</organism>
<comment type="similarity">
    <text evidence="2">Belongs to the binding-protein-dependent transport system permease family. CysTW subfamily.</text>
</comment>
<dbReference type="Pfam" id="PF00528">
    <property type="entry name" value="BPD_transp_1"/>
    <property type="match status" value="1"/>
</dbReference>
<dbReference type="PANTHER" id="PTHR43848:SF2">
    <property type="entry name" value="PUTRESCINE TRANSPORT SYSTEM PERMEASE PROTEIN POTI"/>
    <property type="match status" value="1"/>
</dbReference>
<keyword evidence="7 8" id="KW-0472">Membrane</keyword>
<feature type="transmembrane region" description="Helical" evidence="8">
    <location>
        <begin position="56"/>
        <end position="84"/>
    </location>
</feature>
<name>A0A6N2R8S7_9FIRM</name>
<protein>
    <submittedName>
        <fullName evidence="10">Inner membrane ABC transporter permease protein YdcV</fullName>
    </submittedName>
</protein>
<feature type="transmembrane region" description="Helical" evidence="8">
    <location>
        <begin position="96"/>
        <end position="123"/>
    </location>
</feature>
<dbReference type="PRINTS" id="PR00173">
    <property type="entry name" value="EDTRNSPORT"/>
</dbReference>
<evidence type="ECO:0000313" key="10">
    <source>
        <dbReference type="EMBL" id="VYS76958.1"/>
    </source>
</evidence>
<keyword evidence="3 8" id="KW-0813">Transport</keyword>